<evidence type="ECO:0000256" key="1">
    <source>
        <dbReference type="ARBA" id="ARBA00004613"/>
    </source>
</evidence>
<keyword evidence="2" id="KW-0964">Secreted</keyword>
<dbReference type="AlphaFoldDB" id="A0AAV6YYU5"/>
<evidence type="ECO:0000256" key="2">
    <source>
        <dbReference type="ARBA" id="ARBA00022525"/>
    </source>
</evidence>
<dbReference type="Pfam" id="PF00021">
    <property type="entry name" value="UPAR_LY6"/>
    <property type="match status" value="2"/>
</dbReference>
<sequence length="209" mass="22843">MKPVVISIFLLSLSLYDAAVLNCYQCNAKNNVTCEQTVVECQEGEKCLIISEELQLNGTFPSIYKGCSRNIPCGKTPYSRATNDVSIKFSTKCCDTDLCNANFYEMPEDVAPMGDTCPSCYAPNTLEVCDPGNNTIQCRAKSDRCFVFAGTAEKPDGVAFNFTLGGCMSSLTCQLAPDQLVGFTIFNYTVFVCTEHPTISPTTVKKTEE</sequence>
<dbReference type="PANTHER" id="PTHR20914">
    <property type="entry name" value="LY6/PLAUR DOMAIN-CONTAINING PROTEIN 8"/>
    <property type="match status" value="1"/>
</dbReference>
<name>A0AAV6YYU5_ENGPU</name>
<comment type="subcellular location">
    <subcellularLocation>
        <location evidence="1">Secreted</location>
    </subcellularLocation>
</comment>
<accession>A0AAV6YYU5</accession>
<reference evidence="5" key="1">
    <citation type="thesis" date="2020" institute="ProQuest LLC" country="789 East Eisenhower Parkway, Ann Arbor, MI, USA">
        <title>Comparative Genomics and Chromosome Evolution.</title>
        <authorList>
            <person name="Mudd A.B."/>
        </authorList>
    </citation>
    <scope>NUCLEOTIDE SEQUENCE</scope>
    <source>
        <strain evidence="5">237g6f4</strain>
        <tissue evidence="5">Blood</tissue>
    </source>
</reference>
<evidence type="ECO:0000256" key="3">
    <source>
        <dbReference type="SAM" id="SignalP"/>
    </source>
</evidence>
<dbReference type="Proteomes" id="UP000824782">
    <property type="component" value="Unassembled WGS sequence"/>
</dbReference>
<feature type="domain" description="UPAR/Ly6" evidence="4">
    <location>
        <begin position="116"/>
        <end position="195"/>
    </location>
</feature>
<dbReference type="EMBL" id="WNYA01004883">
    <property type="protein sequence ID" value="KAG8542499.1"/>
    <property type="molecule type" value="Genomic_DNA"/>
</dbReference>
<dbReference type="GO" id="GO:0005576">
    <property type="term" value="C:extracellular region"/>
    <property type="evidence" value="ECO:0007669"/>
    <property type="project" value="UniProtKB-SubCell"/>
</dbReference>
<evidence type="ECO:0000313" key="5">
    <source>
        <dbReference type="EMBL" id="KAG8542499.1"/>
    </source>
</evidence>
<dbReference type="InterPro" id="IPR045860">
    <property type="entry name" value="Snake_toxin-like_sf"/>
</dbReference>
<proteinExistence type="predicted"/>
<feature type="domain" description="UPAR/Ly6" evidence="4">
    <location>
        <begin position="21"/>
        <end position="101"/>
    </location>
</feature>
<dbReference type="SUPFAM" id="SSF57302">
    <property type="entry name" value="Snake toxin-like"/>
    <property type="match status" value="2"/>
</dbReference>
<keyword evidence="3" id="KW-0732">Signal</keyword>
<gene>
    <name evidence="5" type="ORF">GDO81_026612</name>
</gene>
<dbReference type="PANTHER" id="PTHR20914:SF31">
    <property type="entry name" value="PHOSPHOLIPASE A2 INHIBITOR AND LY6_PLAUR DOMAIN-CONTAINING PROTEIN"/>
    <property type="match status" value="1"/>
</dbReference>
<keyword evidence="6" id="KW-1185">Reference proteome</keyword>
<protein>
    <recommendedName>
        <fullName evidence="4">UPAR/Ly6 domain-containing protein</fullName>
    </recommendedName>
</protein>
<dbReference type="Gene3D" id="2.10.60.10">
    <property type="entry name" value="CD59"/>
    <property type="match status" value="2"/>
</dbReference>
<organism evidence="5 6">
    <name type="scientific">Engystomops pustulosus</name>
    <name type="common">Tungara frog</name>
    <name type="synonym">Physalaemus pustulosus</name>
    <dbReference type="NCBI Taxonomy" id="76066"/>
    <lineage>
        <taxon>Eukaryota</taxon>
        <taxon>Metazoa</taxon>
        <taxon>Chordata</taxon>
        <taxon>Craniata</taxon>
        <taxon>Vertebrata</taxon>
        <taxon>Euteleostomi</taxon>
        <taxon>Amphibia</taxon>
        <taxon>Batrachia</taxon>
        <taxon>Anura</taxon>
        <taxon>Neobatrachia</taxon>
        <taxon>Hyloidea</taxon>
        <taxon>Leptodactylidae</taxon>
        <taxon>Leiuperinae</taxon>
        <taxon>Engystomops</taxon>
    </lineage>
</organism>
<dbReference type="InterPro" id="IPR016054">
    <property type="entry name" value="LY6_UPA_recep-like"/>
</dbReference>
<comment type="caution">
    <text evidence="5">The sequence shown here is derived from an EMBL/GenBank/DDBJ whole genome shotgun (WGS) entry which is preliminary data.</text>
</comment>
<evidence type="ECO:0000259" key="4">
    <source>
        <dbReference type="Pfam" id="PF00021"/>
    </source>
</evidence>
<feature type="chain" id="PRO_5043742389" description="UPAR/Ly6 domain-containing protein" evidence="3">
    <location>
        <begin position="19"/>
        <end position="209"/>
    </location>
</feature>
<feature type="signal peptide" evidence="3">
    <location>
        <begin position="1"/>
        <end position="18"/>
    </location>
</feature>
<evidence type="ECO:0000313" key="6">
    <source>
        <dbReference type="Proteomes" id="UP000824782"/>
    </source>
</evidence>
<dbReference type="InterPro" id="IPR050918">
    <property type="entry name" value="CNF-like_PLA2_Inhibitor"/>
</dbReference>